<evidence type="ECO:0008006" key="3">
    <source>
        <dbReference type="Google" id="ProtNLM"/>
    </source>
</evidence>
<accession>A0AA40P0F2</accession>
<evidence type="ECO:0000313" key="1">
    <source>
        <dbReference type="EMBL" id="KPY92177.1"/>
    </source>
</evidence>
<evidence type="ECO:0000313" key="2">
    <source>
        <dbReference type="Proteomes" id="UP000050523"/>
    </source>
</evidence>
<dbReference type="Proteomes" id="UP000050523">
    <property type="component" value="Unassembled WGS sequence"/>
</dbReference>
<reference evidence="1 2" key="1">
    <citation type="submission" date="2015-09" db="EMBL/GenBank/DDBJ databases">
        <title>Genome announcement of multiple Pseudomonas syringae strains.</title>
        <authorList>
            <person name="Thakur S."/>
            <person name="Wang P.W."/>
            <person name="Gong Y."/>
            <person name="Weir B.S."/>
            <person name="Guttman D.S."/>
        </authorList>
    </citation>
    <scope>NUCLEOTIDE SEQUENCE [LARGE SCALE GENOMIC DNA]</scope>
    <source>
        <strain evidence="1 2">ICMP9151</strain>
    </source>
</reference>
<gene>
    <name evidence="1" type="ORF">ALO43_03475</name>
</gene>
<comment type="caution">
    <text evidence="1">The sequence shown here is derived from an EMBL/GenBank/DDBJ whole genome shotgun (WGS) entry which is preliminary data.</text>
</comment>
<sequence>MALAIAAVRNLMRTAHLSNRRLTPGENELDMDVDALVREAVSAIWSLGTLPGGGLWKAPEFIQLKKACGERYEHGKDTFGLTFALDHALKSLGLPCLAKKGTHTGALDSAQAYTQLHAAFTRKTTRRRYICPLDLAEIIPTLEFGDAKVGHFTAAQLDELFDKPRLARYYPNLSLDSKRFSQFHWLIVEQDEAVADSTGGRSMPSFSMMMTRDLGEIDPHESRYPRAVEHALFFLLLAPWEEWSTMTEVDWRGFRVPWIYQLDDDLFVAPSEPRSPDSLSWEPKFFQDDLGQVEEVEGPVELRLADEASQLLLGRNQEHWSEFQAALNTSLFDTPVIHFLVRAFLANGIDEFMAHLTVVEAALGLKSDYRRKERLNHAGKGPTERVALRLSAALNDPGAAKIYEHLFDLRSAFIHGRGRLEKISTVQRVQARRVAAKAAWALVELGRESGKSRDELLADLLDRGVQLAADQQ</sequence>
<protein>
    <recommendedName>
        <fullName evidence="3">Apea-like HEPN domain-containing protein</fullName>
    </recommendedName>
</protein>
<name>A0AA40P0F2_9PSED</name>
<dbReference type="AlphaFoldDB" id="A0AA40P0F2"/>
<organism evidence="1 2">
    <name type="scientific">Pseudomonas tremae</name>
    <dbReference type="NCBI Taxonomy" id="200454"/>
    <lineage>
        <taxon>Bacteria</taxon>
        <taxon>Pseudomonadati</taxon>
        <taxon>Pseudomonadota</taxon>
        <taxon>Gammaproteobacteria</taxon>
        <taxon>Pseudomonadales</taxon>
        <taxon>Pseudomonadaceae</taxon>
        <taxon>Pseudomonas</taxon>
    </lineage>
</organism>
<dbReference type="RefSeq" id="WP_147461998.1">
    <property type="nucleotide sequence ID" value="NZ_LJRO01000458.1"/>
</dbReference>
<dbReference type="EMBL" id="LJRO01000458">
    <property type="protein sequence ID" value="KPY92177.1"/>
    <property type="molecule type" value="Genomic_DNA"/>
</dbReference>
<proteinExistence type="predicted"/>